<keyword evidence="3" id="KW-1185">Reference proteome</keyword>
<evidence type="ECO:0000256" key="1">
    <source>
        <dbReference type="SAM" id="Phobius"/>
    </source>
</evidence>
<keyword evidence="1" id="KW-0472">Membrane</keyword>
<feature type="transmembrane region" description="Helical" evidence="1">
    <location>
        <begin position="7"/>
        <end position="27"/>
    </location>
</feature>
<protein>
    <submittedName>
        <fullName evidence="2">Uncharacterized protein</fullName>
    </submittedName>
</protein>
<name>A0A2V5HL45_ASPV1</name>
<sequence>MAAVCSTFLFLFLFSFFLKIFSIIFSFPSLPSLLLPCSPSFPPCPWLLIWCIRALLHLSKSLVNRWGFNHSCLCLAPISSAPSPYYLMFYSSSLFLSLHSPSFPPPLKISLLSPSAMIHANSRLPFAFGTSLVRPHFRLLNVISFL</sequence>
<evidence type="ECO:0000313" key="2">
    <source>
        <dbReference type="EMBL" id="PYI23262.1"/>
    </source>
</evidence>
<dbReference type="AlphaFoldDB" id="A0A2V5HL45"/>
<proteinExistence type="predicted"/>
<reference evidence="2 3" key="1">
    <citation type="submission" date="2018-02" db="EMBL/GenBank/DDBJ databases">
        <title>The genomes of Aspergillus section Nigri reveals drivers in fungal speciation.</title>
        <authorList>
            <consortium name="DOE Joint Genome Institute"/>
            <person name="Vesth T.C."/>
            <person name="Nybo J."/>
            <person name="Theobald S."/>
            <person name="Brandl J."/>
            <person name="Frisvad J.C."/>
            <person name="Nielsen K.F."/>
            <person name="Lyhne E.K."/>
            <person name="Kogle M.E."/>
            <person name="Kuo A."/>
            <person name="Riley R."/>
            <person name="Clum A."/>
            <person name="Nolan M."/>
            <person name="Lipzen A."/>
            <person name="Salamov A."/>
            <person name="Henrissat B."/>
            <person name="Wiebenga A."/>
            <person name="De vries R.P."/>
            <person name="Grigoriev I.V."/>
            <person name="Mortensen U.H."/>
            <person name="Andersen M.R."/>
            <person name="Baker S.E."/>
        </authorList>
    </citation>
    <scope>NUCLEOTIDE SEQUENCE [LARGE SCALE GENOMIC DNA]</scope>
    <source>
        <strain evidence="2 3">CBS 115571</strain>
    </source>
</reference>
<evidence type="ECO:0000313" key="3">
    <source>
        <dbReference type="Proteomes" id="UP000249829"/>
    </source>
</evidence>
<gene>
    <name evidence="2" type="ORF">BO99DRAFT_198711</name>
</gene>
<dbReference type="Proteomes" id="UP000249829">
    <property type="component" value="Unassembled WGS sequence"/>
</dbReference>
<keyword evidence="1" id="KW-1133">Transmembrane helix</keyword>
<organism evidence="2 3">
    <name type="scientific">Aspergillus violaceofuscus (strain CBS 115571)</name>
    <dbReference type="NCBI Taxonomy" id="1450538"/>
    <lineage>
        <taxon>Eukaryota</taxon>
        <taxon>Fungi</taxon>
        <taxon>Dikarya</taxon>
        <taxon>Ascomycota</taxon>
        <taxon>Pezizomycotina</taxon>
        <taxon>Eurotiomycetes</taxon>
        <taxon>Eurotiomycetidae</taxon>
        <taxon>Eurotiales</taxon>
        <taxon>Aspergillaceae</taxon>
        <taxon>Aspergillus</taxon>
    </lineage>
</organism>
<dbReference type="EMBL" id="KZ825106">
    <property type="protein sequence ID" value="PYI23262.1"/>
    <property type="molecule type" value="Genomic_DNA"/>
</dbReference>
<accession>A0A2V5HL45</accession>
<keyword evidence="1" id="KW-0812">Transmembrane</keyword>